<evidence type="ECO:0000313" key="2">
    <source>
        <dbReference type="Proteomes" id="UP000682733"/>
    </source>
</evidence>
<gene>
    <name evidence="1" type="ORF">TMI583_LOCUS45922</name>
</gene>
<dbReference type="PANTHER" id="PTHR35596">
    <property type="entry name" value="DUF2263 DOMAIN-CONTAINING PROTEIN"/>
    <property type="match status" value="1"/>
</dbReference>
<dbReference type="Gene3D" id="3.40.220.10">
    <property type="entry name" value="Leucine Aminopeptidase, subunit E, domain 1"/>
    <property type="match status" value="1"/>
</dbReference>
<comment type="caution">
    <text evidence="1">The sequence shown here is derived from an EMBL/GenBank/DDBJ whole genome shotgun (WGS) entry which is preliminary data.</text>
</comment>
<evidence type="ECO:0000313" key="1">
    <source>
        <dbReference type="EMBL" id="CAF4453374.1"/>
    </source>
</evidence>
<dbReference type="InterPro" id="IPR012664">
    <property type="entry name" value="CHP02452"/>
</dbReference>
<evidence type="ECO:0008006" key="3">
    <source>
        <dbReference type="Google" id="ProtNLM"/>
    </source>
</evidence>
<dbReference type="PANTHER" id="PTHR35596:SF1">
    <property type="entry name" value="MICROBIAL-TYPE PARG CATALYTIC DOMAIN-CONTAINING PROTEIN"/>
    <property type="match status" value="1"/>
</dbReference>
<feature type="non-terminal residue" evidence="1">
    <location>
        <position position="335"/>
    </location>
</feature>
<dbReference type="EMBL" id="CAJOBA010083677">
    <property type="protein sequence ID" value="CAF4453374.1"/>
    <property type="molecule type" value="Genomic_DNA"/>
</dbReference>
<dbReference type="NCBIfam" id="TIGR02452">
    <property type="entry name" value="TIGR02452 family protein"/>
    <property type="match status" value="1"/>
</dbReference>
<sequence length="335" mass="38623">QEENIFRRTNYYISLDYPLDQNLSYIKHKRFKCTLNGKLDGMSNKETMYPIDEFGAIYTNDITIFRDIEDKGYELLSEPFYNMSAIALPAYHNPKTTNNYQQLTDKYAVGTRKKIENLFAIAYKNGHDSLVLSALGCGAFHNPPEHIALIFYNVIEQYAGFFKEIIFAIIDDHNTKKLMNPEGNYIPFKRILDGEIVEPPSILKNRMMIGPYKISNINDNKLTIKDFKIGDIPLCPNAAKCEHIMDYKHSRVFLHPSICPYGTSCKHNTNEIKPDIEVNNLSDYVHLQFFVHRSECKHGGKCELANKNDQEHLNEYYHPEFCSAGGHCSITEDSH</sequence>
<organism evidence="1 2">
    <name type="scientific">Didymodactylos carnosus</name>
    <dbReference type="NCBI Taxonomy" id="1234261"/>
    <lineage>
        <taxon>Eukaryota</taxon>
        <taxon>Metazoa</taxon>
        <taxon>Spiralia</taxon>
        <taxon>Gnathifera</taxon>
        <taxon>Rotifera</taxon>
        <taxon>Eurotatoria</taxon>
        <taxon>Bdelloidea</taxon>
        <taxon>Philodinida</taxon>
        <taxon>Philodinidae</taxon>
        <taxon>Didymodactylos</taxon>
    </lineage>
</organism>
<dbReference type="SUPFAM" id="SSF52949">
    <property type="entry name" value="Macro domain-like"/>
    <property type="match status" value="1"/>
</dbReference>
<proteinExistence type="predicted"/>
<feature type="non-terminal residue" evidence="1">
    <location>
        <position position="1"/>
    </location>
</feature>
<name>A0A8S2WNQ6_9BILA</name>
<protein>
    <recommendedName>
        <fullName evidence="3">Microbial-type PARG catalytic domain-containing protein</fullName>
    </recommendedName>
</protein>
<reference evidence="1" key="1">
    <citation type="submission" date="2021-02" db="EMBL/GenBank/DDBJ databases">
        <authorList>
            <person name="Nowell W R."/>
        </authorList>
    </citation>
    <scope>NUCLEOTIDE SEQUENCE</scope>
</reference>
<dbReference type="InterPro" id="IPR043472">
    <property type="entry name" value="Macro_dom-like"/>
</dbReference>
<dbReference type="Proteomes" id="UP000682733">
    <property type="component" value="Unassembled WGS sequence"/>
</dbReference>
<accession>A0A8S2WNQ6</accession>
<dbReference type="AlphaFoldDB" id="A0A8S2WNQ6"/>